<gene>
    <name evidence="12" type="ORF">VVR66_02350</name>
</gene>
<dbReference type="InterPro" id="IPR027417">
    <property type="entry name" value="P-loop_NTPase"/>
</dbReference>
<dbReference type="InterPro" id="IPR003439">
    <property type="entry name" value="ABC_transporter-like_ATP-bd"/>
</dbReference>
<dbReference type="PANTHER" id="PTHR43297:SF14">
    <property type="entry name" value="ATPASE AAA-TYPE CORE DOMAIN-CONTAINING PROTEIN"/>
    <property type="match status" value="1"/>
</dbReference>
<feature type="domain" description="ABC transporter" evidence="11">
    <location>
        <begin position="120"/>
        <end position="375"/>
    </location>
</feature>
<feature type="compositionally biased region" description="Basic residues" evidence="10">
    <location>
        <begin position="79"/>
        <end position="93"/>
    </location>
</feature>
<dbReference type="Gene3D" id="3.40.50.300">
    <property type="entry name" value="P-loop containing nucleotide triphosphate hydrolases"/>
    <property type="match status" value="2"/>
</dbReference>
<dbReference type="NCBIfam" id="NF008453">
    <property type="entry name" value="PRK11308.1"/>
    <property type="match status" value="2"/>
</dbReference>
<evidence type="ECO:0000256" key="5">
    <source>
        <dbReference type="ARBA" id="ARBA00022519"/>
    </source>
</evidence>
<dbReference type="Pfam" id="PF08352">
    <property type="entry name" value="oligo_HPY"/>
    <property type="match status" value="2"/>
</dbReference>
<feature type="compositionally biased region" description="Low complexity" evidence="10">
    <location>
        <begin position="418"/>
        <end position="436"/>
    </location>
</feature>
<keyword evidence="7 12" id="KW-0067">ATP-binding</keyword>
<dbReference type="InterPro" id="IPR003593">
    <property type="entry name" value="AAA+_ATPase"/>
</dbReference>
<proteinExistence type="inferred from homology"/>
<feature type="region of interest" description="Disordered" evidence="10">
    <location>
        <begin position="401"/>
        <end position="460"/>
    </location>
</feature>
<evidence type="ECO:0000256" key="9">
    <source>
        <dbReference type="ARBA" id="ARBA00023136"/>
    </source>
</evidence>
<feature type="region of interest" description="Disordered" evidence="10">
    <location>
        <begin position="1"/>
        <end position="119"/>
    </location>
</feature>
<dbReference type="PANTHER" id="PTHR43297">
    <property type="entry name" value="OLIGOPEPTIDE TRANSPORT ATP-BINDING PROTEIN APPD"/>
    <property type="match status" value="1"/>
</dbReference>
<dbReference type="GO" id="GO:0005524">
    <property type="term" value="F:ATP binding"/>
    <property type="evidence" value="ECO:0007669"/>
    <property type="project" value="UniProtKB-KW"/>
</dbReference>
<dbReference type="Proteomes" id="UP001558481">
    <property type="component" value="Unassembled WGS sequence"/>
</dbReference>
<keyword evidence="4" id="KW-1003">Cell membrane</keyword>
<dbReference type="SUPFAM" id="SSF52540">
    <property type="entry name" value="P-loop containing nucleoside triphosphate hydrolases"/>
    <property type="match status" value="2"/>
</dbReference>
<dbReference type="CDD" id="cd03257">
    <property type="entry name" value="ABC_NikE_OppD_transporters"/>
    <property type="match status" value="2"/>
</dbReference>
<keyword evidence="9" id="KW-0472">Membrane</keyword>
<dbReference type="InterPro" id="IPR050388">
    <property type="entry name" value="ABC_Ni/Peptide_Import"/>
</dbReference>
<dbReference type="Pfam" id="PF00005">
    <property type="entry name" value="ABC_tran"/>
    <property type="match status" value="2"/>
</dbReference>
<sequence>MSTSHSAPGHPEGTPDNNGSGQHAASGGSPWRDDAARQPGRHSAPRGGNERPGVSEPRGAESALGSKEAMGRDDNQARRDRRSLRSGFGKRRDRSAAGSGAQDATTERSSRGSRSQRRVVRGEPVLVVDGLSVDFGVDKEWVPAAIDMNYQVAAGEVLAIVGESGSGKSASSMSILGLLPSNARVNGSAKLAGEELIGLQGAALRRVRGEEIAVIFQEPMTALNPVYTVGQQIVETLRLHRDMSPAQAAERAKEMLTMVELPDPEKAFRSYPHQLSGGQRQRAMIAQSLSCDPKLLIADEPTTALDVTVQAEILDLIRNLKDKLDSAVILITHDMGVVADLADRIAVMKKGRIVEQGPAEQIFSSPEHPYTKTLLESVPHLGEGSETGESVDMVAVLEREVEAEEREAASSSTDRDAATANDVAAGTAGSTAATASDRPTLPTDAARTPRHMEPSDDTAALRVTEPVLQLKDVAIEYPKQGRNPAFRAVEDVSLTVAAGEVLGLVGESGSGKTTIGRAAVGLLPVVEGSLIVDGRELSGASRRELNGVRKDVGMVFQDPSSSLNPRLPIGESIGEPMFLAGMAKGQELQNRIEQLLDQVRLPRNYRNRYPHELSGGQKQRVGIARALSLKPKLLVADEPTSALDVSVQATVLDLFEELQAEMGFACLFVTHDLAVIDRLADRIVVMQHGRIVEQGQREVVLRSPEQDYTKRLLAAVPVPDPDTQRARRELRQQMKLGAS</sequence>
<keyword evidence="8" id="KW-1278">Translocase</keyword>
<keyword evidence="5" id="KW-0997">Cell inner membrane</keyword>
<comment type="subcellular location">
    <subcellularLocation>
        <location evidence="1">Cell membrane</location>
        <topology evidence="1">Peripheral membrane protein</topology>
    </subcellularLocation>
</comment>
<evidence type="ECO:0000256" key="10">
    <source>
        <dbReference type="SAM" id="MobiDB-lite"/>
    </source>
</evidence>
<evidence type="ECO:0000256" key="3">
    <source>
        <dbReference type="ARBA" id="ARBA00022448"/>
    </source>
</evidence>
<evidence type="ECO:0000256" key="1">
    <source>
        <dbReference type="ARBA" id="ARBA00004202"/>
    </source>
</evidence>
<keyword evidence="13" id="KW-1185">Reference proteome</keyword>
<feature type="domain" description="ABC transporter" evidence="11">
    <location>
        <begin position="468"/>
        <end position="713"/>
    </location>
</feature>
<dbReference type="PROSITE" id="PS00211">
    <property type="entry name" value="ABC_TRANSPORTER_1"/>
    <property type="match status" value="2"/>
</dbReference>
<dbReference type="PROSITE" id="PS50893">
    <property type="entry name" value="ABC_TRANSPORTER_2"/>
    <property type="match status" value="2"/>
</dbReference>
<organism evidence="12 13">
    <name type="scientific">Kocuria carniphila</name>
    <dbReference type="NCBI Taxonomy" id="262208"/>
    <lineage>
        <taxon>Bacteria</taxon>
        <taxon>Bacillati</taxon>
        <taxon>Actinomycetota</taxon>
        <taxon>Actinomycetes</taxon>
        <taxon>Micrococcales</taxon>
        <taxon>Micrococcaceae</taxon>
        <taxon>Kocuria</taxon>
    </lineage>
</organism>
<feature type="compositionally biased region" description="Basic and acidic residues" evidence="10">
    <location>
        <begin position="69"/>
        <end position="78"/>
    </location>
</feature>
<evidence type="ECO:0000256" key="8">
    <source>
        <dbReference type="ARBA" id="ARBA00022967"/>
    </source>
</evidence>
<evidence type="ECO:0000256" key="7">
    <source>
        <dbReference type="ARBA" id="ARBA00022840"/>
    </source>
</evidence>
<dbReference type="EMBL" id="JAYWLU010000002">
    <property type="protein sequence ID" value="MEX3593550.1"/>
    <property type="molecule type" value="Genomic_DNA"/>
</dbReference>
<evidence type="ECO:0000256" key="2">
    <source>
        <dbReference type="ARBA" id="ARBA00005417"/>
    </source>
</evidence>
<dbReference type="NCBIfam" id="NF007739">
    <property type="entry name" value="PRK10419.1"/>
    <property type="match status" value="2"/>
</dbReference>
<evidence type="ECO:0000313" key="13">
    <source>
        <dbReference type="Proteomes" id="UP001558481"/>
    </source>
</evidence>
<evidence type="ECO:0000256" key="6">
    <source>
        <dbReference type="ARBA" id="ARBA00022741"/>
    </source>
</evidence>
<dbReference type="InterPro" id="IPR017871">
    <property type="entry name" value="ABC_transporter-like_CS"/>
</dbReference>
<dbReference type="RefSeq" id="WP_368629062.1">
    <property type="nucleotide sequence ID" value="NZ_JAYWLU010000002.1"/>
</dbReference>
<keyword evidence="3" id="KW-0813">Transport</keyword>
<comment type="caution">
    <text evidence="12">The sequence shown here is derived from an EMBL/GenBank/DDBJ whole genome shotgun (WGS) entry which is preliminary data.</text>
</comment>
<dbReference type="SMART" id="SM00382">
    <property type="entry name" value="AAA"/>
    <property type="match status" value="2"/>
</dbReference>
<evidence type="ECO:0000256" key="4">
    <source>
        <dbReference type="ARBA" id="ARBA00022475"/>
    </source>
</evidence>
<protein>
    <submittedName>
        <fullName evidence="12">ABC transporter ATP-binding protein</fullName>
    </submittedName>
</protein>
<comment type="similarity">
    <text evidence="2">Belongs to the ABC transporter superfamily.</text>
</comment>
<evidence type="ECO:0000313" key="12">
    <source>
        <dbReference type="EMBL" id="MEX3593550.1"/>
    </source>
</evidence>
<name>A0ABV3V155_9MICC</name>
<accession>A0ABV3V155</accession>
<evidence type="ECO:0000259" key="11">
    <source>
        <dbReference type="PROSITE" id="PS50893"/>
    </source>
</evidence>
<reference evidence="12 13" key="1">
    <citation type="journal article" date="2024" name="Fungal Genet. Biol.">
        <title>The porcine skin microbiome exhibits broad fungal antagonism.</title>
        <authorList>
            <person name="De La Cruz K.F."/>
            <person name="Townsend E.C."/>
            <person name="Alex Cheong J.Z."/>
            <person name="Salamzade R."/>
            <person name="Liu A."/>
            <person name="Sandstrom S."/>
            <person name="Davila E."/>
            <person name="Huang L."/>
            <person name="Xu K.H."/>
            <person name="Wu S.Y."/>
            <person name="Meudt J.J."/>
            <person name="Shanmuganayagam D."/>
            <person name="Gibson A.L.F."/>
            <person name="Kalan L.R."/>
        </authorList>
    </citation>
    <scope>NUCLEOTIDE SEQUENCE [LARGE SCALE GENOMIC DNA]</scope>
    <source>
        <strain evidence="12 13">LK2625</strain>
    </source>
</reference>
<keyword evidence="6" id="KW-0547">Nucleotide-binding</keyword>
<dbReference type="InterPro" id="IPR013563">
    <property type="entry name" value="Oligopep_ABC_C"/>
</dbReference>